<feature type="compositionally biased region" description="Low complexity" evidence="1">
    <location>
        <begin position="173"/>
        <end position="200"/>
    </location>
</feature>
<name>A0A6L2MD52_TANCI</name>
<gene>
    <name evidence="2" type="ORF">Tci_043165</name>
</gene>
<evidence type="ECO:0000256" key="1">
    <source>
        <dbReference type="SAM" id="MobiDB-lite"/>
    </source>
</evidence>
<comment type="caution">
    <text evidence="2">The sequence shown here is derived from an EMBL/GenBank/DDBJ whole genome shotgun (WGS) entry which is preliminary data.</text>
</comment>
<sequence length="543" mass="62948">MDEGFTVTAYPNVHENLKLTVEEQMILKEPASSIGTMSSLQHLDKDFNFDDQFFNDKPYEAENKKTTAKIKAESMVSVTIHQDTSEIPPMTSPMIDLISRPDSPNGHRPLPATVTKAVYEIVTDAVDWAIQALLQNRFRDFPKAYMKEILHQRMWETNSYKAHEDHMMLAFGSSQLPPSPSSSTSQSDQSKSTAALSSSKTAASAEYTAGRLLTQDSSYRHKTQAVNLKQDWWKPLEEDRPATPEPAWSIPSSDLHVLMNNWAFALTSTYAPPPKNSLLAQTCPTFEIVKVFHPNVIHLQYPMKKCHKILPDKVDESIIMYNVSKPLPLGGLPGQVTIQSDFFNKALEYLRYGRTGCRPAFSISKMKAAYYPDVGLEQMVPDHMWIEEECKYDIAAMYGIFHWWFQRQRFYIDRHTSEGDRRAVRTHMRIISVVRIEVFSLHVYDYMKKIVLCRANLNEHIIVEKDFKYLYPSDFEDLDKYRVQMIMRFNEIHKFSNGTLHQIDEALDYRVKEFKVNRMNLGLNTRFWTRKDVDRSKEFMFAI</sequence>
<evidence type="ECO:0000313" key="2">
    <source>
        <dbReference type="EMBL" id="GEU71187.1"/>
    </source>
</evidence>
<dbReference type="AlphaFoldDB" id="A0A6L2MD52"/>
<feature type="region of interest" description="Disordered" evidence="1">
    <location>
        <begin position="171"/>
        <end position="200"/>
    </location>
</feature>
<dbReference type="EMBL" id="BKCJ010006261">
    <property type="protein sequence ID" value="GEU71187.1"/>
    <property type="molecule type" value="Genomic_DNA"/>
</dbReference>
<proteinExistence type="predicted"/>
<reference evidence="2" key="1">
    <citation type="journal article" date="2019" name="Sci. Rep.">
        <title>Draft genome of Tanacetum cinerariifolium, the natural source of mosquito coil.</title>
        <authorList>
            <person name="Yamashiro T."/>
            <person name="Shiraishi A."/>
            <person name="Satake H."/>
            <person name="Nakayama K."/>
        </authorList>
    </citation>
    <scope>NUCLEOTIDE SEQUENCE</scope>
</reference>
<organism evidence="2">
    <name type="scientific">Tanacetum cinerariifolium</name>
    <name type="common">Dalmatian daisy</name>
    <name type="synonym">Chrysanthemum cinerariifolium</name>
    <dbReference type="NCBI Taxonomy" id="118510"/>
    <lineage>
        <taxon>Eukaryota</taxon>
        <taxon>Viridiplantae</taxon>
        <taxon>Streptophyta</taxon>
        <taxon>Embryophyta</taxon>
        <taxon>Tracheophyta</taxon>
        <taxon>Spermatophyta</taxon>
        <taxon>Magnoliopsida</taxon>
        <taxon>eudicotyledons</taxon>
        <taxon>Gunneridae</taxon>
        <taxon>Pentapetalae</taxon>
        <taxon>asterids</taxon>
        <taxon>campanulids</taxon>
        <taxon>Asterales</taxon>
        <taxon>Asteraceae</taxon>
        <taxon>Asteroideae</taxon>
        <taxon>Anthemideae</taxon>
        <taxon>Anthemidinae</taxon>
        <taxon>Tanacetum</taxon>
    </lineage>
</organism>
<accession>A0A6L2MD52</accession>
<protein>
    <submittedName>
        <fullName evidence="2">Uncharacterized protein</fullName>
    </submittedName>
</protein>